<reference evidence="2 3" key="1">
    <citation type="submission" date="2020-02" db="EMBL/GenBank/DDBJ databases">
        <authorList>
            <person name="Ferguson B K."/>
        </authorList>
    </citation>
    <scope>NUCLEOTIDE SEQUENCE [LARGE SCALE GENOMIC DNA]</scope>
</reference>
<feature type="compositionally biased region" description="Basic and acidic residues" evidence="1">
    <location>
        <begin position="127"/>
        <end position="137"/>
    </location>
</feature>
<dbReference type="Proteomes" id="UP000479190">
    <property type="component" value="Unassembled WGS sequence"/>
</dbReference>
<feature type="region of interest" description="Disordered" evidence="1">
    <location>
        <begin position="125"/>
        <end position="170"/>
    </location>
</feature>
<evidence type="ECO:0000313" key="3">
    <source>
        <dbReference type="Proteomes" id="UP000479190"/>
    </source>
</evidence>
<dbReference type="AlphaFoldDB" id="A0A6H5IJU5"/>
<feature type="region of interest" description="Disordered" evidence="1">
    <location>
        <begin position="211"/>
        <end position="280"/>
    </location>
</feature>
<dbReference type="EMBL" id="CADCXV010000806">
    <property type="protein sequence ID" value="CAB0035994.1"/>
    <property type="molecule type" value="Genomic_DNA"/>
</dbReference>
<gene>
    <name evidence="2" type="ORF">TBRA_LOCUS7877</name>
</gene>
<feature type="compositionally biased region" description="Basic and acidic residues" evidence="1">
    <location>
        <begin position="145"/>
        <end position="155"/>
    </location>
</feature>
<evidence type="ECO:0000256" key="1">
    <source>
        <dbReference type="SAM" id="MobiDB-lite"/>
    </source>
</evidence>
<name>A0A6H5IJU5_9HYME</name>
<evidence type="ECO:0000313" key="2">
    <source>
        <dbReference type="EMBL" id="CAB0035994.1"/>
    </source>
</evidence>
<protein>
    <submittedName>
        <fullName evidence="2">Uncharacterized protein</fullName>
    </submittedName>
</protein>
<keyword evidence="3" id="KW-1185">Reference proteome</keyword>
<proteinExistence type="predicted"/>
<organism evidence="2 3">
    <name type="scientific">Trichogramma brassicae</name>
    <dbReference type="NCBI Taxonomy" id="86971"/>
    <lineage>
        <taxon>Eukaryota</taxon>
        <taxon>Metazoa</taxon>
        <taxon>Ecdysozoa</taxon>
        <taxon>Arthropoda</taxon>
        <taxon>Hexapoda</taxon>
        <taxon>Insecta</taxon>
        <taxon>Pterygota</taxon>
        <taxon>Neoptera</taxon>
        <taxon>Endopterygota</taxon>
        <taxon>Hymenoptera</taxon>
        <taxon>Apocrita</taxon>
        <taxon>Proctotrupomorpha</taxon>
        <taxon>Chalcidoidea</taxon>
        <taxon>Trichogrammatidae</taxon>
        <taxon>Trichogramma</taxon>
    </lineage>
</organism>
<accession>A0A6H5IJU5</accession>
<sequence length="280" mass="32367">MFFEKSCLILYLLHKMDLEYKFKNMVDEKKRNKWIHEQLKDFVDTHQICIEQCAYNDVYRDTGYVPSSSTICVQGLNTQRNERHARIRELLHYTERRRRGKEKMQRLYSAVERRASPRSCCAIIRSKHNDDDDDNKKTRQVQSRESSHVNRRPRDVPLLSSGRPVRDDMRAMTTGTFTLAARRADTDSRCANTHAKLVSCALERLGGRGVLQERRRDTAAAADRRSGQSGPDTAATGRGESDAARRRSSPGSRRRSVQLRFSHREGLRRGSSLSELYYGE</sequence>
<feature type="compositionally biased region" description="Basic residues" evidence="1">
    <location>
        <begin position="246"/>
        <end position="257"/>
    </location>
</feature>
<feature type="compositionally biased region" description="Basic and acidic residues" evidence="1">
    <location>
        <begin position="211"/>
        <end position="226"/>
    </location>
</feature>